<protein>
    <submittedName>
        <fullName evidence="3">Uncharacterized protein</fullName>
    </submittedName>
</protein>
<keyword evidence="1" id="KW-0472">Membrane</keyword>
<reference evidence="3" key="1">
    <citation type="journal article" date="2020" name="mSystems">
        <title>Genome- and Community-Level Interaction Insights into Carbon Utilization and Element Cycling Functions of Hydrothermarchaeota in Hydrothermal Sediment.</title>
        <authorList>
            <person name="Zhou Z."/>
            <person name="Liu Y."/>
            <person name="Xu W."/>
            <person name="Pan J."/>
            <person name="Luo Z.H."/>
            <person name="Li M."/>
        </authorList>
    </citation>
    <scope>NUCLEOTIDE SEQUENCE [LARGE SCALE GENOMIC DNA]</scope>
    <source>
        <strain evidence="3">SpSt-1179</strain>
    </source>
</reference>
<keyword evidence="1" id="KW-0812">Transmembrane</keyword>
<proteinExistence type="predicted"/>
<evidence type="ECO:0000256" key="1">
    <source>
        <dbReference type="SAM" id="Phobius"/>
    </source>
</evidence>
<dbReference type="EMBL" id="DSBT01000305">
    <property type="protein sequence ID" value="HDP78469.1"/>
    <property type="molecule type" value="Genomic_DNA"/>
</dbReference>
<comment type="caution">
    <text evidence="3">The sequence shown here is derived from an EMBL/GenBank/DDBJ whole genome shotgun (WGS) entry which is preliminary data.</text>
</comment>
<evidence type="ECO:0000313" key="3">
    <source>
        <dbReference type="EMBL" id="HDP78469.1"/>
    </source>
</evidence>
<feature type="transmembrane region" description="Helical" evidence="1">
    <location>
        <begin position="43"/>
        <end position="61"/>
    </location>
</feature>
<organism evidence="3">
    <name type="scientific">Mesotoga infera</name>
    <dbReference type="NCBI Taxonomy" id="1236046"/>
    <lineage>
        <taxon>Bacteria</taxon>
        <taxon>Thermotogati</taxon>
        <taxon>Thermotogota</taxon>
        <taxon>Thermotogae</taxon>
        <taxon>Kosmotogales</taxon>
        <taxon>Kosmotogaceae</taxon>
        <taxon>Mesotoga</taxon>
    </lineage>
</organism>
<keyword evidence="1" id="KW-1133">Transmembrane helix</keyword>
<dbReference type="Proteomes" id="UP000886198">
    <property type="component" value="Unassembled WGS sequence"/>
</dbReference>
<sequence>MRKVLSVMLLVTLLAGSMAAGFTMYDAMSLGHYHGLKDADNTGFFGAVILGSLSALVMNTGSTSLPAKRVAYINSLTNDLEAIAAYEEAYSFAYSNRIACNTWRGYVIASVISSVIAVITLLLGASS</sequence>
<accession>A0A7C1CX68</accession>
<evidence type="ECO:0000256" key="2">
    <source>
        <dbReference type="SAM" id="SignalP"/>
    </source>
</evidence>
<feature type="signal peptide" evidence="2">
    <location>
        <begin position="1"/>
        <end position="19"/>
    </location>
</feature>
<keyword evidence="2" id="KW-0732">Signal</keyword>
<feature type="chain" id="PRO_5027722281" evidence="2">
    <location>
        <begin position="20"/>
        <end position="127"/>
    </location>
</feature>
<gene>
    <name evidence="3" type="ORF">ENN47_09870</name>
</gene>
<name>A0A7C1CX68_9BACT</name>
<feature type="transmembrane region" description="Helical" evidence="1">
    <location>
        <begin position="105"/>
        <end position="125"/>
    </location>
</feature>
<dbReference type="AlphaFoldDB" id="A0A7C1CX68"/>